<feature type="binding site" evidence="3">
    <location>
        <position position="92"/>
    </location>
    <ligand>
        <name>Cu cation</name>
        <dbReference type="ChEBI" id="CHEBI:23378"/>
    </ligand>
</feature>
<dbReference type="PANTHER" id="PTHR12151">
    <property type="entry name" value="ELECTRON TRANSPORT PROTIN SCO1/SENC FAMILY MEMBER"/>
    <property type="match status" value="1"/>
</dbReference>
<comment type="similarity">
    <text evidence="1">Belongs to the SCO1/2 family.</text>
</comment>
<evidence type="ECO:0000256" key="4">
    <source>
        <dbReference type="PIRSR" id="PIRSR603782-2"/>
    </source>
</evidence>
<keyword evidence="4" id="KW-1015">Disulfide bond</keyword>
<dbReference type="PANTHER" id="PTHR12151:SF25">
    <property type="entry name" value="LINALOOL DEHYDRATASE_ISOMERASE DOMAIN-CONTAINING PROTEIN"/>
    <property type="match status" value="1"/>
</dbReference>
<proteinExistence type="inferred from homology"/>
<dbReference type="AlphaFoldDB" id="A0A926NWC6"/>
<feature type="disulfide bond" description="Redox-active" evidence="4">
    <location>
        <begin position="88"/>
        <end position="92"/>
    </location>
</feature>
<name>A0A926NWC6_9SPHI</name>
<evidence type="ECO:0000259" key="5">
    <source>
        <dbReference type="PROSITE" id="PS51352"/>
    </source>
</evidence>
<sequence>MKPIKGKAIVLFFLVIVTVPLLAFTLMRWYENNVEALPYYKKGTSIEDPDSKHFTVPDFAFLNADSNLVKSDFVSGKVWVVNYFFTSCPSICPKMMAGMRFVQEAFPNDDQVRLVSLTVDPYHDSPAKLKSYAKKKNINLQQWQLATGSKSGLYLFARNGLFITATDGDGGDNDFIHSDKIVLIDREKHIRGYYTGTDNDEINRLIKDISRLKLMPKNKSNTPL</sequence>
<feature type="domain" description="Thioredoxin" evidence="5">
    <location>
        <begin position="15"/>
        <end position="211"/>
    </location>
</feature>
<feature type="binding site" evidence="3">
    <location>
        <position position="88"/>
    </location>
    <ligand>
        <name>Cu cation</name>
        <dbReference type="ChEBI" id="CHEBI:23378"/>
    </ligand>
</feature>
<evidence type="ECO:0000256" key="1">
    <source>
        <dbReference type="ARBA" id="ARBA00010996"/>
    </source>
</evidence>
<dbReference type="RefSeq" id="WP_191162301.1">
    <property type="nucleotide sequence ID" value="NZ_JACWMX010000002.1"/>
</dbReference>
<dbReference type="PROSITE" id="PS51352">
    <property type="entry name" value="THIOREDOXIN_2"/>
    <property type="match status" value="1"/>
</dbReference>
<keyword evidence="3" id="KW-0479">Metal-binding</keyword>
<feature type="binding site" evidence="3">
    <location>
        <position position="177"/>
    </location>
    <ligand>
        <name>Cu cation</name>
        <dbReference type="ChEBI" id="CHEBI:23378"/>
    </ligand>
</feature>
<protein>
    <submittedName>
        <fullName evidence="6">SCO family protein</fullName>
    </submittedName>
</protein>
<dbReference type="CDD" id="cd02968">
    <property type="entry name" value="SCO"/>
    <property type="match status" value="1"/>
</dbReference>
<dbReference type="Pfam" id="PF02630">
    <property type="entry name" value="SCO1-SenC"/>
    <property type="match status" value="1"/>
</dbReference>
<dbReference type="SUPFAM" id="SSF52833">
    <property type="entry name" value="Thioredoxin-like"/>
    <property type="match status" value="1"/>
</dbReference>
<evidence type="ECO:0000256" key="2">
    <source>
        <dbReference type="ARBA" id="ARBA00023008"/>
    </source>
</evidence>
<dbReference type="InterPro" id="IPR003782">
    <property type="entry name" value="SCO1/SenC"/>
</dbReference>
<evidence type="ECO:0000313" key="7">
    <source>
        <dbReference type="Proteomes" id="UP000619078"/>
    </source>
</evidence>
<keyword evidence="2 3" id="KW-0186">Copper</keyword>
<dbReference type="InterPro" id="IPR013766">
    <property type="entry name" value="Thioredoxin_domain"/>
</dbReference>
<keyword evidence="7" id="KW-1185">Reference proteome</keyword>
<dbReference type="EMBL" id="JACWMX010000002">
    <property type="protein sequence ID" value="MBD1392929.1"/>
    <property type="molecule type" value="Genomic_DNA"/>
</dbReference>
<accession>A0A926NWC6</accession>
<evidence type="ECO:0000313" key="6">
    <source>
        <dbReference type="EMBL" id="MBD1392929.1"/>
    </source>
</evidence>
<dbReference type="InterPro" id="IPR036249">
    <property type="entry name" value="Thioredoxin-like_sf"/>
</dbReference>
<dbReference type="GO" id="GO:0046872">
    <property type="term" value="F:metal ion binding"/>
    <property type="evidence" value="ECO:0007669"/>
    <property type="project" value="UniProtKB-KW"/>
</dbReference>
<dbReference type="Proteomes" id="UP000619078">
    <property type="component" value="Unassembled WGS sequence"/>
</dbReference>
<dbReference type="Gene3D" id="3.40.30.10">
    <property type="entry name" value="Glutaredoxin"/>
    <property type="match status" value="1"/>
</dbReference>
<gene>
    <name evidence="6" type="ORF">IDJ76_07460</name>
</gene>
<comment type="caution">
    <text evidence="6">The sequence shown here is derived from an EMBL/GenBank/DDBJ whole genome shotgun (WGS) entry which is preliminary data.</text>
</comment>
<reference evidence="6" key="1">
    <citation type="submission" date="2020-09" db="EMBL/GenBank/DDBJ databases">
        <title>Novel species of Mucilaginibacter isolated from a glacier on the Tibetan Plateau.</title>
        <authorList>
            <person name="Liu Q."/>
            <person name="Xin Y.-H."/>
        </authorList>
    </citation>
    <scope>NUCLEOTIDE SEQUENCE</scope>
    <source>
        <strain evidence="6">ZB1P21</strain>
    </source>
</reference>
<organism evidence="6 7">
    <name type="scientific">Mucilaginibacter glaciei</name>
    <dbReference type="NCBI Taxonomy" id="2772109"/>
    <lineage>
        <taxon>Bacteria</taxon>
        <taxon>Pseudomonadati</taxon>
        <taxon>Bacteroidota</taxon>
        <taxon>Sphingobacteriia</taxon>
        <taxon>Sphingobacteriales</taxon>
        <taxon>Sphingobacteriaceae</taxon>
        <taxon>Mucilaginibacter</taxon>
    </lineage>
</organism>
<evidence type="ECO:0000256" key="3">
    <source>
        <dbReference type="PIRSR" id="PIRSR603782-1"/>
    </source>
</evidence>